<dbReference type="GO" id="GO:0030170">
    <property type="term" value="F:pyridoxal phosphate binding"/>
    <property type="evidence" value="ECO:0007669"/>
    <property type="project" value="InterPro"/>
</dbReference>
<proteinExistence type="inferred from homology"/>
<evidence type="ECO:0000256" key="1">
    <source>
        <dbReference type="ARBA" id="ARBA00001579"/>
    </source>
</evidence>
<reference evidence="10 11" key="1">
    <citation type="submission" date="2016-09" db="EMBL/GenBank/DDBJ databases">
        <title>genome sequences of unsequenced Mycobacteria.</title>
        <authorList>
            <person name="Greninger A.L."/>
            <person name="Jerome K.R."/>
            <person name="Mcnair B."/>
            <person name="Wallis C."/>
            <person name="Fang F."/>
        </authorList>
    </citation>
    <scope>NUCLEOTIDE SEQUENCE [LARGE SCALE GENOMIC DNA]</scope>
    <source>
        <strain evidence="10 11">BM1</strain>
    </source>
</reference>
<dbReference type="AlphaFoldDB" id="A0A1T3VSX6"/>
<keyword evidence="10" id="KW-0032">Aminotransferase</keyword>
<sequence length="332" mass="34360">DRVGPVERIRFVNSGTEATMSAIRLARGFTGRPKIIKFSGCYHGHSDALLADAGSGVATLGLPSSPGVTGAAAADTIVLPYNDVAAVEETFAAHGEQIACVITEASPGNMGTVAPLPGYNAALRRITAAYGALLILDEVMTGFRVSRAGWYGLDPVDADLFTFGKVMSGGLPAAAFGGRAEVMERLAPLGPVYQAGTLSGNPVAMAAGLATLRAADDAVYATLDANADRLDALLTGALTEASVAHRIARAGSFLTVFFGESTPTDFASAKATETWRYPAFFHALLDAGVYPPCSAFETWFVSTALDDDAFDKIAAALPHAARAAAQAARPMQ</sequence>
<dbReference type="GO" id="GO:0006779">
    <property type="term" value="P:porphyrin-containing compound biosynthetic process"/>
    <property type="evidence" value="ECO:0007669"/>
    <property type="project" value="UniProtKB-KW"/>
</dbReference>
<dbReference type="InterPro" id="IPR015421">
    <property type="entry name" value="PyrdxlP-dep_Trfase_major"/>
</dbReference>
<evidence type="ECO:0000256" key="2">
    <source>
        <dbReference type="ARBA" id="ARBA00001933"/>
    </source>
</evidence>
<comment type="catalytic activity">
    <reaction evidence="1">
        <text>(S)-4-amino-5-oxopentanoate = 5-aminolevulinate</text>
        <dbReference type="Rhea" id="RHEA:14265"/>
        <dbReference type="ChEBI" id="CHEBI:57501"/>
        <dbReference type="ChEBI" id="CHEBI:356416"/>
        <dbReference type="EC" id="5.4.3.8"/>
    </reaction>
</comment>
<evidence type="ECO:0000313" key="11">
    <source>
        <dbReference type="Proteomes" id="UP000191039"/>
    </source>
</evidence>
<evidence type="ECO:0000256" key="9">
    <source>
        <dbReference type="RuleBase" id="RU003560"/>
    </source>
</evidence>
<comment type="similarity">
    <text evidence="4">Belongs to the class-III pyridoxal-phosphate-dependent aminotransferase family. HemL subfamily.</text>
</comment>
<evidence type="ECO:0000256" key="5">
    <source>
        <dbReference type="ARBA" id="ARBA00012143"/>
    </source>
</evidence>
<evidence type="ECO:0000313" key="10">
    <source>
        <dbReference type="EMBL" id="OPE45206.1"/>
    </source>
</evidence>
<dbReference type="InterPro" id="IPR005814">
    <property type="entry name" value="Aminotrans_3"/>
</dbReference>
<dbReference type="PROSITE" id="PS00600">
    <property type="entry name" value="AA_TRANSFER_CLASS_3"/>
    <property type="match status" value="1"/>
</dbReference>
<dbReference type="NCBIfam" id="NF000818">
    <property type="entry name" value="PRK00062.1"/>
    <property type="match status" value="1"/>
</dbReference>
<feature type="non-terminal residue" evidence="10">
    <location>
        <position position="1"/>
    </location>
</feature>
<dbReference type="PANTHER" id="PTHR43713">
    <property type="entry name" value="GLUTAMATE-1-SEMIALDEHYDE 2,1-AMINOMUTASE"/>
    <property type="match status" value="1"/>
</dbReference>
<evidence type="ECO:0000256" key="7">
    <source>
        <dbReference type="ARBA" id="ARBA00023235"/>
    </source>
</evidence>
<gene>
    <name evidence="10" type="ORF">BV510_28775</name>
</gene>
<dbReference type="Proteomes" id="UP000191039">
    <property type="component" value="Unassembled WGS sequence"/>
</dbReference>
<evidence type="ECO:0000256" key="6">
    <source>
        <dbReference type="ARBA" id="ARBA00022898"/>
    </source>
</evidence>
<dbReference type="InterPro" id="IPR015424">
    <property type="entry name" value="PyrdxlP-dep_Trfase"/>
</dbReference>
<keyword evidence="10" id="KW-0808">Transferase</keyword>
<dbReference type="EC" id="5.4.3.8" evidence="5"/>
<evidence type="ECO:0000256" key="3">
    <source>
        <dbReference type="ARBA" id="ARBA00004819"/>
    </source>
</evidence>
<keyword evidence="6 9" id="KW-0663">Pyridoxal phosphate</keyword>
<protein>
    <recommendedName>
        <fullName evidence="5">glutamate-1-semialdehyde 2,1-aminomutase</fullName>
        <ecNumber evidence="5">5.4.3.8</ecNumber>
    </recommendedName>
</protein>
<keyword evidence="7" id="KW-0413">Isomerase</keyword>
<comment type="caution">
    <text evidence="10">The sequence shown here is derived from an EMBL/GenBank/DDBJ whole genome shotgun (WGS) entry which is preliminary data.</text>
</comment>
<dbReference type="SUPFAM" id="SSF53383">
    <property type="entry name" value="PLP-dependent transferases"/>
    <property type="match status" value="1"/>
</dbReference>
<dbReference type="Gene3D" id="3.90.1150.10">
    <property type="entry name" value="Aspartate Aminotransferase, domain 1"/>
    <property type="match status" value="1"/>
</dbReference>
<dbReference type="Pfam" id="PF00202">
    <property type="entry name" value="Aminotran_3"/>
    <property type="match status" value="1"/>
</dbReference>
<dbReference type="GO" id="GO:0042286">
    <property type="term" value="F:glutamate-1-semialdehyde 2,1-aminomutase activity"/>
    <property type="evidence" value="ECO:0007669"/>
    <property type="project" value="UniProtKB-EC"/>
</dbReference>
<dbReference type="RefSeq" id="WP_079244843.1">
    <property type="nucleotide sequence ID" value="NZ_MIJD01000531.1"/>
</dbReference>
<dbReference type="InterPro" id="IPR049704">
    <property type="entry name" value="Aminotrans_3_PPA_site"/>
</dbReference>
<name>A0A1T3VSX6_9MYCO</name>
<accession>A0A1T3VSX6</accession>
<evidence type="ECO:0000256" key="8">
    <source>
        <dbReference type="ARBA" id="ARBA00023244"/>
    </source>
</evidence>
<comment type="pathway">
    <text evidence="3">Porphyrin-containing compound metabolism; protoporphyrin-IX biosynthesis; 5-aminolevulinate from L-glutamyl-tRNA(Glu): step 2/2.</text>
</comment>
<dbReference type="EMBL" id="MIJD01000531">
    <property type="protein sequence ID" value="OPE45206.1"/>
    <property type="molecule type" value="Genomic_DNA"/>
</dbReference>
<dbReference type="Gene3D" id="3.40.640.10">
    <property type="entry name" value="Type I PLP-dependent aspartate aminotransferase-like (Major domain)"/>
    <property type="match status" value="1"/>
</dbReference>
<organism evidence="10 11">
    <name type="scientific">Mycolicibacterium diernhoferi</name>
    <dbReference type="NCBI Taxonomy" id="1801"/>
    <lineage>
        <taxon>Bacteria</taxon>
        <taxon>Bacillati</taxon>
        <taxon>Actinomycetota</taxon>
        <taxon>Actinomycetes</taxon>
        <taxon>Mycobacteriales</taxon>
        <taxon>Mycobacteriaceae</taxon>
        <taxon>Mycolicibacterium</taxon>
    </lineage>
</organism>
<dbReference type="GO" id="GO:0008483">
    <property type="term" value="F:transaminase activity"/>
    <property type="evidence" value="ECO:0007669"/>
    <property type="project" value="UniProtKB-KW"/>
</dbReference>
<keyword evidence="8" id="KW-0627">Porphyrin biosynthesis</keyword>
<dbReference type="FunFam" id="3.40.640.10:FF:000021">
    <property type="entry name" value="Glutamate-1-semialdehyde 2,1-aminomutase"/>
    <property type="match status" value="1"/>
</dbReference>
<dbReference type="InterPro" id="IPR015422">
    <property type="entry name" value="PyrdxlP-dep_Trfase_small"/>
</dbReference>
<comment type="cofactor">
    <cofactor evidence="2">
        <name>pyridoxal 5'-phosphate</name>
        <dbReference type="ChEBI" id="CHEBI:597326"/>
    </cofactor>
</comment>
<dbReference type="PANTHER" id="PTHR43713:SF3">
    <property type="entry name" value="GLUTAMATE-1-SEMIALDEHYDE 2,1-AMINOMUTASE 1, CHLOROPLASTIC-RELATED"/>
    <property type="match status" value="1"/>
</dbReference>
<evidence type="ECO:0000256" key="4">
    <source>
        <dbReference type="ARBA" id="ARBA00008981"/>
    </source>
</evidence>